<evidence type="ECO:0000313" key="2">
    <source>
        <dbReference type="Proteomes" id="UP000078343"/>
    </source>
</evidence>
<keyword evidence="2" id="KW-1185">Reference proteome</keyword>
<protein>
    <recommendedName>
        <fullName evidence="3">Heterokaryon incompatibility domain-containing protein</fullName>
    </recommendedName>
</protein>
<dbReference type="GeneID" id="30011758"/>
<gene>
    <name evidence="1" type="ORF">AYL99_07590</name>
</gene>
<sequence>MDSSLYRDLNPELKEVRLFQFKPAASYEDELVGNLTTVSLLDNPQIQTLSYICGRVDKLKGMRLSHPDTLGGPTVYSSGESRGALPGVRHTSDIYDVALGVLVYIDSGSDTFPEEHKHVLNVVETISTLGRPHRDEHSSGSMDLKGTWSALLRFCKNSYWFRMWTTQELNLAQKATFYYDQHVIPSEIVDAFYVWYTNHMKYGMCCRGDDHSTLLDSTIDIAKRAFATTRENQTAKREGNVLSLLDLLASVRHRLTTVLHDKVSALAGLAAIPHGVLDYKATAEVAFERIVAHLIESTGTPDVFNHLSTNVDRLLEACHLRNHLPETNAMTTTVCRSWHPGVQTGQLPREPWPLRTNTTSPKLLVPGVRCGVIAQVGECDERPLIFHANLIEALGKSAGVDIDAPRLSNGDLTSAKLRFIVALAGGIGVTSDGAFFLMKSREDYLRNKYLFTYWWQLEMREAGEFTVYCPRDLVDIVKYYDEKYMESFAARYEYLVRRSCILQRFVVLEDGKFGFAPPIALVGDLVCVLAGGRTPFVLGSGKRVWTSRARRFKPCTSVQRSEPTPAEDGCFQLVGDAYVEGLMDSSMLTDATKMEDFVLV</sequence>
<dbReference type="PANTHER" id="PTHR24148">
    <property type="entry name" value="ANKYRIN REPEAT DOMAIN-CONTAINING PROTEIN 39 HOMOLOG-RELATED"/>
    <property type="match status" value="1"/>
</dbReference>
<dbReference type="STRING" id="1367422.A0A178ZFD2"/>
<evidence type="ECO:0000313" key="1">
    <source>
        <dbReference type="EMBL" id="OAP58500.1"/>
    </source>
</evidence>
<reference evidence="1 2" key="1">
    <citation type="submission" date="2016-04" db="EMBL/GenBank/DDBJ databases">
        <title>Draft genome of Fonsecaea erecta CBS 125763.</title>
        <authorList>
            <person name="Weiss V.A."/>
            <person name="Vicente V.A."/>
            <person name="Raittz R.T."/>
            <person name="Moreno L.F."/>
            <person name="De Souza E.M."/>
            <person name="Pedrosa F.O."/>
            <person name="Steffens M.B."/>
            <person name="Faoro H."/>
            <person name="Tadra-Sfeir M.Z."/>
            <person name="Najafzadeh M.J."/>
            <person name="Felipe M.S."/>
            <person name="Teixeira M."/>
            <person name="Sun J."/>
            <person name="Xi L."/>
            <person name="Gomes R."/>
            <person name="De Azevedo C.M."/>
            <person name="Salgado C.G."/>
            <person name="Da Silva M.B."/>
            <person name="Nascimento M.F."/>
            <person name="Queiroz-Telles F."/>
            <person name="Attili D.S."/>
            <person name="Gorbushina A."/>
        </authorList>
    </citation>
    <scope>NUCLEOTIDE SEQUENCE [LARGE SCALE GENOMIC DNA]</scope>
    <source>
        <strain evidence="1 2">CBS 125763</strain>
    </source>
</reference>
<dbReference type="AlphaFoldDB" id="A0A178ZFD2"/>
<evidence type="ECO:0008006" key="3">
    <source>
        <dbReference type="Google" id="ProtNLM"/>
    </source>
</evidence>
<dbReference type="OrthoDB" id="4161734at2759"/>
<dbReference type="PANTHER" id="PTHR24148:SF64">
    <property type="entry name" value="HETEROKARYON INCOMPATIBILITY DOMAIN-CONTAINING PROTEIN"/>
    <property type="match status" value="1"/>
</dbReference>
<dbReference type="Proteomes" id="UP000078343">
    <property type="component" value="Unassembled WGS sequence"/>
</dbReference>
<dbReference type="EMBL" id="LVYI01000006">
    <property type="protein sequence ID" value="OAP58500.1"/>
    <property type="molecule type" value="Genomic_DNA"/>
</dbReference>
<proteinExistence type="predicted"/>
<name>A0A178ZFD2_9EURO</name>
<organism evidence="1 2">
    <name type="scientific">Fonsecaea erecta</name>
    <dbReference type="NCBI Taxonomy" id="1367422"/>
    <lineage>
        <taxon>Eukaryota</taxon>
        <taxon>Fungi</taxon>
        <taxon>Dikarya</taxon>
        <taxon>Ascomycota</taxon>
        <taxon>Pezizomycotina</taxon>
        <taxon>Eurotiomycetes</taxon>
        <taxon>Chaetothyriomycetidae</taxon>
        <taxon>Chaetothyriales</taxon>
        <taxon>Herpotrichiellaceae</taxon>
        <taxon>Fonsecaea</taxon>
    </lineage>
</organism>
<accession>A0A178ZFD2</accession>
<comment type="caution">
    <text evidence="1">The sequence shown here is derived from an EMBL/GenBank/DDBJ whole genome shotgun (WGS) entry which is preliminary data.</text>
</comment>
<dbReference type="RefSeq" id="XP_018691867.1">
    <property type="nucleotide sequence ID" value="XM_018839099.1"/>
</dbReference>
<dbReference type="InterPro" id="IPR052895">
    <property type="entry name" value="HetReg/Transcr_Mod"/>
</dbReference>